<evidence type="ECO:0000313" key="3">
    <source>
        <dbReference type="Proteomes" id="UP000708298"/>
    </source>
</evidence>
<dbReference type="EMBL" id="JAESVB010000001">
    <property type="protein sequence ID" value="MCB8874296.1"/>
    <property type="molecule type" value="Genomic_DNA"/>
</dbReference>
<sequence>MKHYLRMALMLLGVAGVSAGTIAAAHADYYYNHKHYHHRELVKDHGHPHGYYRYY</sequence>
<reference evidence="2" key="1">
    <citation type="journal article" date="2021" name="Microorganisms">
        <title>Acidisoma silvae sp. nov. and Acidisomacellulosilytica sp. nov., Two Acidophilic Bacteria Isolated from Decaying Wood, Hydrolyzing Cellulose and Producing Poly-3-hydroxybutyrate.</title>
        <authorList>
            <person name="Mieszkin S."/>
            <person name="Pouder E."/>
            <person name="Uroz S."/>
            <person name="Simon-Colin C."/>
            <person name="Alain K."/>
        </authorList>
    </citation>
    <scope>NUCLEOTIDE SEQUENCE</scope>
    <source>
        <strain evidence="2">HW T2.11</strain>
    </source>
</reference>
<reference evidence="2" key="2">
    <citation type="submission" date="2021-01" db="EMBL/GenBank/DDBJ databases">
        <authorList>
            <person name="Mieszkin S."/>
            <person name="Pouder E."/>
            <person name="Alain K."/>
        </authorList>
    </citation>
    <scope>NUCLEOTIDE SEQUENCE</scope>
    <source>
        <strain evidence="2">HW T2.11</strain>
    </source>
</reference>
<name>A0A963YPA9_9PROT</name>
<proteinExistence type="predicted"/>
<gene>
    <name evidence="2" type="ORF">ASILVAE211_03805</name>
</gene>
<dbReference type="AlphaFoldDB" id="A0A963YPA9"/>
<protein>
    <submittedName>
        <fullName evidence="2">Uncharacterized protein</fullName>
    </submittedName>
</protein>
<feature type="chain" id="PRO_5037443728" evidence="1">
    <location>
        <begin position="20"/>
        <end position="55"/>
    </location>
</feature>
<accession>A0A963YPA9</accession>
<keyword evidence="1" id="KW-0732">Signal</keyword>
<evidence type="ECO:0000256" key="1">
    <source>
        <dbReference type="SAM" id="SignalP"/>
    </source>
</evidence>
<organism evidence="2 3">
    <name type="scientific">Acidisoma silvae</name>
    <dbReference type="NCBI Taxonomy" id="2802396"/>
    <lineage>
        <taxon>Bacteria</taxon>
        <taxon>Pseudomonadati</taxon>
        <taxon>Pseudomonadota</taxon>
        <taxon>Alphaproteobacteria</taxon>
        <taxon>Acetobacterales</taxon>
        <taxon>Acidocellaceae</taxon>
        <taxon>Acidisoma</taxon>
    </lineage>
</organism>
<dbReference type="Proteomes" id="UP000708298">
    <property type="component" value="Unassembled WGS sequence"/>
</dbReference>
<keyword evidence="3" id="KW-1185">Reference proteome</keyword>
<feature type="signal peptide" evidence="1">
    <location>
        <begin position="1"/>
        <end position="19"/>
    </location>
</feature>
<dbReference type="RefSeq" id="WP_227319940.1">
    <property type="nucleotide sequence ID" value="NZ_JAESVB010000001.1"/>
</dbReference>
<comment type="caution">
    <text evidence="2">The sequence shown here is derived from an EMBL/GenBank/DDBJ whole genome shotgun (WGS) entry which is preliminary data.</text>
</comment>
<evidence type="ECO:0000313" key="2">
    <source>
        <dbReference type="EMBL" id="MCB8874296.1"/>
    </source>
</evidence>